<gene>
    <name evidence="2" type="primary">LOC108182121</name>
</gene>
<organism evidence="1 2">
    <name type="scientific">Danio rerio</name>
    <name type="common">Zebrafish</name>
    <name type="synonym">Brachydanio rerio</name>
    <dbReference type="NCBI Taxonomy" id="7955"/>
    <lineage>
        <taxon>Eukaryota</taxon>
        <taxon>Metazoa</taxon>
        <taxon>Chordata</taxon>
        <taxon>Craniata</taxon>
        <taxon>Vertebrata</taxon>
        <taxon>Euteleostomi</taxon>
        <taxon>Actinopterygii</taxon>
        <taxon>Neopterygii</taxon>
        <taxon>Teleostei</taxon>
        <taxon>Ostariophysi</taxon>
        <taxon>Cypriniformes</taxon>
        <taxon>Danionidae</taxon>
        <taxon>Danioninae</taxon>
        <taxon>Danio</taxon>
    </lineage>
</organism>
<dbReference type="RefSeq" id="XP_073789989.1">
    <property type="nucleotide sequence ID" value="XM_073933888.1"/>
</dbReference>
<name>A0AC58I6X5_DANRE</name>
<evidence type="ECO:0000313" key="2">
    <source>
        <dbReference type="RefSeq" id="XP_073789989.1"/>
    </source>
</evidence>
<reference evidence="2" key="1">
    <citation type="submission" date="2025-08" db="UniProtKB">
        <authorList>
            <consortium name="RefSeq"/>
        </authorList>
    </citation>
    <scope>IDENTIFICATION</scope>
    <source>
        <strain evidence="2">Tuebingen</strain>
        <tissue evidence="2">Fibroblasts and whole tissue</tissue>
    </source>
</reference>
<sequence length="352" mass="39836">MFHIVEFIESSEVEVVPSSWVQNGACAWPSYKSMAKIHKAVTLQDSPNQSWATFRVRIIYTTDSYEEARLKLPQATVMSDLQTDEDDDRPSYTKRKNRGHKRHNFSDSDEEILSGRKRLGKKGRMEDLTEIDDAPHIPSPPMTTAESFRTPARCTDTAHPSTPRNIYSPCSTAVGNQERTGCNSSCLSLLTEVIKAQEVMKQQLDVILKKLHKQNSTLQCEDIPEPSTFDLPLSNLLDLEKLECQIKEQPEQMKKLVAYFGIIGGFSTKEAVWRILGKLLANSLAKQINWSGANQKVAFRTLTLRTVVVNAVRTNGHTKSATDKEVEKYITRWLQLAPDRDGGRKERQKTNV</sequence>
<dbReference type="Proteomes" id="UP000000437">
    <property type="component" value="Chromosome 20"/>
</dbReference>
<protein>
    <submittedName>
        <fullName evidence="2">Uncharacterized protein isoform X2</fullName>
    </submittedName>
</protein>
<proteinExistence type="predicted"/>
<evidence type="ECO:0000313" key="1">
    <source>
        <dbReference type="Proteomes" id="UP000000437"/>
    </source>
</evidence>
<accession>A0AC58I6X5</accession>
<keyword evidence="1" id="KW-1185">Reference proteome</keyword>